<dbReference type="RefSeq" id="WP_183043021.1">
    <property type="nucleotide sequence ID" value="NZ_CACTJB010000002.1"/>
</dbReference>
<dbReference type="GO" id="GO:0042777">
    <property type="term" value="P:proton motive force-driven plasma membrane ATP synthesis"/>
    <property type="evidence" value="ECO:0007669"/>
    <property type="project" value="TreeGrafter"/>
</dbReference>
<keyword evidence="11 12" id="KW-0066">ATP synthesis</keyword>
<feature type="transmembrane region" description="Helical" evidence="12">
    <location>
        <begin position="190"/>
        <end position="209"/>
    </location>
</feature>
<keyword evidence="9 12" id="KW-0406">Ion transport</keyword>
<dbReference type="Pfam" id="PF00119">
    <property type="entry name" value="ATP-synt_A"/>
    <property type="match status" value="1"/>
</dbReference>
<keyword evidence="4 12" id="KW-1003">Cell membrane</keyword>
<dbReference type="Gene3D" id="1.20.120.220">
    <property type="entry name" value="ATP synthase, F0 complex, subunit A"/>
    <property type="match status" value="1"/>
</dbReference>
<dbReference type="PANTHER" id="PTHR42823">
    <property type="entry name" value="ATP SYNTHASE SUBUNIT A, CHLOROPLASTIC"/>
    <property type="match status" value="1"/>
</dbReference>
<organism evidence="14 15">
    <name type="scientific">Candidatus Portiera aleyrodidarum</name>
    <name type="common">primary endosymbiont of Bemisia tabaci</name>
    <dbReference type="NCBI Taxonomy" id="91844"/>
    <lineage>
        <taxon>Bacteria</taxon>
        <taxon>Pseudomonadati</taxon>
        <taxon>Pseudomonadota</taxon>
        <taxon>Gammaproteobacteria</taxon>
        <taxon>Candidatus Johnevansiales</taxon>
        <taxon>Candidatus Johnevansiaceae</taxon>
        <taxon>Candidatus Portiera</taxon>
    </lineage>
</organism>
<dbReference type="PRINTS" id="PR00123">
    <property type="entry name" value="ATPASEA"/>
</dbReference>
<name>A0A6S6S510_9GAMM</name>
<comment type="subcellular location">
    <subcellularLocation>
        <location evidence="12 13">Cell membrane</location>
        <topology evidence="12 13">Multi-pass membrane protein</topology>
    </subcellularLocation>
    <subcellularLocation>
        <location evidence="1">Membrane</location>
        <topology evidence="1">Multi-pass membrane protein</topology>
    </subcellularLocation>
</comment>
<feature type="transmembrane region" description="Helical" evidence="12">
    <location>
        <begin position="149"/>
        <end position="170"/>
    </location>
</feature>
<feature type="transmembrane region" description="Helical" evidence="12">
    <location>
        <begin position="41"/>
        <end position="64"/>
    </location>
</feature>
<keyword evidence="6 12" id="KW-0812">Transmembrane</keyword>
<evidence type="ECO:0000313" key="14">
    <source>
        <dbReference type="EMBL" id="CAA3709194.1"/>
    </source>
</evidence>
<dbReference type="PANTHER" id="PTHR42823:SF3">
    <property type="entry name" value="ATP SYNTHASE SUBUNIT A, CHLOROPLASTIC"/>
    <property type="match status" value="1"/>
</dbReference>
<dbReference type="PROSITE" id="PS00449">
    <property type="entry name" value="ATPASE_A"/>
    <property type="match status" value="1"/>
</dbReference>
<dbReference type="NCBIfam" id="TIGR01131">
    <property type="entry name" value="ATP_synt_6_or_A"/>
    <property type="match status" value="1"/>
</dbReference>
<evidence type="ECO:0000256" key="3">
    <source>
        <dbReference type="ARBA" id="ARBA00022448"/>
    </source>
</evidence>
<evidence type="ECO:0000256" key="12">
    <source>
        <dbReference type="HAMAP-Rule" id="MF_01393"/>
    </source>
</evidence>
<dbReference type="CDD" id="cd00310">
    <property type="entry name" value="ATP-synt_Fo_a_6"/>
    <property type="match status" value="1"/>
</dbReference>
<evidence type="ECO:0000256" key="11">
    <source>
        <dbReference type="ARBA" id="ARBA00023310"/>
    </source>
</evidence>
<evidence type="ECO:0000256" key="6">
    <source>
        <dbReference type="ARBA" id="ARBA00022692"/>
    </source>
</evidence>
<dbReference type="NCBIfam" id="NF004477">
    <property type="entry name" value="PRK05815.1-1"/>
    <property type="match status" value="1"/>
</dbReference>
<evidence type="ECO:0000256" key="8">
    <source>
        <dbReference type="ARBA" id="ARBA00022989"/>
    </source>
</evidence>
<dbReference type="GO" id="GO:0045259">
    <property type="term" value="C:proton-transporting ATP synthase complex"/>
    <property type="evidence" value="ECO:0007669"/>
    <property type="project" value="UniProtKB-KW"/>
</dbReference>
<dbReference type="EMBL" id="CACTJB010000002">
    <property type="protein sequence ID" value="CAA3709194.1"/>
    <property type="molecule type" value="Genomic_DNA"/>
</dbReference>
<dbReference type="FunFam" id="1.20.120.220:FF:000002">
    <property type="entry name" value="ATP synthase subunit a"/>
    <property type="match status" value="1"/>
</dbReference>
<comment type="caution">
    <text evidence="14">The sequence shown here is derived from an EMBL/GenBank/DDBJ whole genome shotgun (WGS) entry which is preliminary data.</text>
</comment>
<feature type="transmembrane region" description="Helical" evidence="12">
    <location>
        <begin position="242"/>
        <end position="267"/>
    </location>
</feature>
<accession>A0A6S6S510</accession>
<dbReference type="HAMAP" id="MF_01393">
    <property type="entry name" value="ATP_synth_a_bact"/>
    <property type="match status" value="1"/>
</dbReference>
<evidence type="ECO:0000256" key="5">
    <source>
        <dbReference type="ARBA" id="ARBA00022547"/>
    </source>
</evidence>
<dbReference type="GO" id="GO:0046933">
    <property type="term" value="F:proton-transporting ATP synthase activity, rotational mechanism"/>
    <property type="evidence" value="ECO:0007669"/>
    <property type="project" value="UniProtKB-UniRule"/>
</dbReference>
<evidence type="ECO:0000256" key="2">
    <source>
        <dbReference type="ARBA" id="ARBA00006810"/>
    </source>
</evidence>
<dbReference type="AlphaFoldDB" id="A0A6S6S510"/>
<keyword evidence="3 12" id="KW-0813">Transport</keyword>
<keyword evidence="8 12" id="KW-1133">Transmembrane helix</keyword>
<evidence type="ECO:0000256" key="7">
    <source>
        <dbReference type="ARBA" id="ARBA00022781"/>
    </source>
</evidence>
<protein>
    <recommendedName>
        <fullName evidence="12 13">ATP synthase subunit a</fullName>
    </recommendedName>
    <alternativeName>
        <fullName evidence="12">ATP synthase F0 sector subunit a</fullName>
    </alternativeName>
    <alternativeName>
        <fullName evidence="12">F-ATPase subunit 6</fullName>
    </alternativeName>
</protein>
<dbReference type="InterPro" id="IPR023011">
    <property type="entry name" value="ATP_synth_F0_asu_AS"/>
</dbReference>
<feature type="transmembrane region" description="Helical" evidence="12">
    <location>
        <begin position="216"/>
        <end position="236"/>
    </location>
</feature>
<dbReference type="GO" id="GO:0005886">
    <property type="term" value="C:plasma membrane"/>
    <property type="evidence" value="ECO:0007669"/>
    <property type="project" value="UniProtKB-SubCell"/>
</dbReference>
<comment type="similarity">
    <text evidence="2 12 13">Belongs to the ATPase A chain family.</text>
</comment>
<evidence type="ECO:0000256" key="10">
    <source>
        <dbReference type="ARBA" id="ARBA00023136"/>
    </source>
</evidence>
<proteinExistence type="inferred from homology"/>
<evidence type="ECO:0000256" key="4">
    <source>
        <dbReference type="ARBA" id="ARBA00022475"/>
    </source>
</evidence>
<feature type="transmembrane region" description="Helical" evidence="12">
    <location>
        <begin position="110"/>
        <end position="137"/>
    </location>
</feature>
<evidence type="ECO:0000313" key="15">
    <source>
        <dbReference type="Proteomes" id="UP000560980"/>
    </source>
</evidence>
<dbReference type="InterPro" id="IPR035908">
    <property type="entry name" value="F0_ATP_A_sf"/>
</dbReference>
<dbReference type="InterPro" id="IPR000568">
    <property type="entry name" value="ATP_synth_F0_asu"/>
</dbReference>
<dbReference type="InterPro" id="IPR045082">
    <property type="entry name" value="ATP_syn_F0_a_bact/chloroplast"/>
</dbReference>
<evidence type="ECO:0000256" key="1">
    <source>
        <dbReference type="ARBA" id="ARBA00004141"/>
    </source>
</evidence>
<keyword evidence="7 12" id="KW-0375">Hydrogen ion transport</keyword>
<dbReference type="SUPFAM" id="SSF81336">
    <property type="entry name" value="F1F0 ATP synthase subunit A"/>
    <property type="match status" value="1"/>
</dbReference>
<keyword evidence="10 12" id="KW-0472">Membrane</keyword>
<reference evidence="14 15" key="1">
    <citation type="submission" date="2019-12" db="EMBL/GenBank/DDBJ databases">
        <authorList>
            <person name="Santos-Garcia D."/>
            <person name="Santos-Garcia D."/>
            <person name="Santos-Garcia D."/>
        </authorList>
    </citation>
    <scope>NUCLEOTIDE SEQUENCE [LARGE SCALE GENOMIC DNA]</scope>
    <source>
        <strain evidence="14">SiSi</strain>
    </source>
</reference>
<sequence>MNNLLYTKYIKHHLQNLTFGLYPKKGWIIAQNIEQIKSMGVFAINLDSIFVSFIMGFLFLFVFYKCSLLLNYNTVPKGLINAVEYIIEKINKIISNNFKYKNELIGPLSLVIFICILLMNFIDLLPIDFVNIILYLFNIDQNIKILATSDINITAGIAISVFFIILFYAIKNKGLTGLMKEICTKPFNNIFLIPFNIILEVISLLIEPLSLSLRLFGNMFASEVIFILINLLPFWIQWLLSLVWGMFHILIIPLQSFIFMMLTIIYFNKSYV</sequence>
<dbReference type="Proteomes" id="UP000560980">
    <property type="component" value="Unassembled WGS sequence"/>
</dbReference>
<keyword evidence="5 12" id="KW-0138">CF(0)</keyword>
<evidence type="ECO:0000256" key="13">
    <source>
        <dbReference type="RuleBase" id="RU000483"/>
    </source>
</evidence>
<comment type="function">
    <text evidence="12 13">Key component of the proton channel; it plays a direct role in the translocation of protons across the membrane.</text>
</comment>
<gene>
    <name evidence="12 14" type="primary">atpB</name>
    <name evidence="14" type="ORF">SISI_0256</name>
</gene>
<evidence type="ECO:0000256" key="9">
    <source>
        <dbReference type="ARBA" id="ARBA00023065"/>
    </source>
</evidence>